<dbReference type="EMBL" id="JACHGN010000011">
    <property type="protein sequence ID" value="MBB5135657.1"/>
    <property type="molecule type" value="Genomic_DNA"/>
</dbReference>
<evidence type="ECO:0000313" key="2">
    <source>
        <dbReference type="Proteomes" id="UP000578449"/>
    </source>
</evidence>
<dbReference type="Proteomes" id="UP000578449">
    <property type="component" value="Unassembled WGS sequence"/>
</dbReference>
<comment type="caution">
    <text evidence="1">The sequence shown here is derived from an EMBL/GenBank/DDBJ whole genome shotgun (WGS) entry which is preliminary data.</text>
</comment>
<dbReference type="AlphaFoldDB" id="A0A840PES6"/>
<accession>A0A840PES6</accession>
<reference evidence="1 2" key="1">
    <citation type="submission" date="2020-08" db="EMBL/GenBank/DDBJ databases">
        <title>Genomic Encyclopedia of Type Strains, Phase IV (KMG-IV): sequencing the most valuable type-strain genomes for metagenomic binning, comparative biology and taxonomic classification.</title>
        <authorList>
            <person name="Goeker M."/>
        </authorList>
    </citation>
    <scope>NUCLEOTIDE SEQUENCE [LARGE SCALE GENOMIC DNA]</scope>
    <source>
        <strain evidence="1 2">DSM 45615</strain>
    </source>
</reference>
<gene>
    <name evidence="1" type="ORF">HNP84_005401</name>
</gene>
<organism evidence="1 2">
    <name type="scientific">Thermocatellispora tengchongensis</name>
    <dbReference type="NCBI Taxonomy" id="1073253"/>
    <lineage>
        <taxon>Bacteria</taxon>
        <taxon>Bacillati</taxon>
        <taxon>Actinomycetota</taxon>
        <taxon>Actinomycetes</taxon>
        <taxon>Streptosporangiales</taxon>
        <taxon>Streptosporangiaceae</taxon>
        <taxon>Thermocatellispora</taxon>
    </lineage>
</organism>
<dbReference type="RefSeq" id="WP_185052575.1">
    <property type="nucleotide sequence ID" value="NZ_BAABIX010000064.1"/>
</dbReference>
<sequence length="79" mass="8643">MTTTDPFDFTTERADRFHTSYAAGELQRRLYAEAFADEYPAEVDPTSSCTWSVLAAMLRGLRLGPDEILVDLGSSGGGH</sequence>
<proteinExistence type="predicted"/>
<keyword evidence="2" id="KW-1185">Reference proteome</keyword>
<name>A0A840PES6_9ACTN</name>
<evidence type="ECO:0000313" key="1">
    <source>
        <dbReference type="EMBL" id="MBB5135657.1"/>
    </source>
</evidence>
<protein>
    <submittedName>
        <fullName evidence="1">Uncharacterized protein</fullName>
    </submittedName>
</protein>